<dbReference type="InterPro" id="IPR014044">
    <property type="entry name" value="CAP_dom"/>
</dbReference>
<dbReference type="PANTHER" id="PTHR31157:SF1">
    <property type="entry name" value="SCP DOMAIN-CONTAINING PROTEIN"/>
    <property type="match status" value="1"/>
</dbReference>
<dbReference type="CDD" id="cd05379">
    <property type="entry name" value="CAP_bacterial"/>
    <property type="match status" value="1"/>
</dbReference>
<dbReference type="Proteomes" id="UP000010472">
    <property type="component" value="Chromosome"/>
</dbReference>
<evidence type="ECO:0000313" key="3">
    <source>
        <dbReference type="EMBL" id="AFZ13652.1"/>
    </source>
</evidence>
<sequence length="265" mass="28912">MNHKIFWTLTPITLLATLAATHLIPHNVDSRVNQDFNNFKVSAIEQTREITQKFQAIISDISESTSSKDVLLAKASIPPNLSALEKGIIAETNRARTNPVAYAAQIQKLRSSYRGKILKLPGGVNILTKEGVKPVDEAVRALKATKPVPALRPSQGMSLGAKAHVKDQGPKGATGHNGSDGSRPWNRVNRYGSWQTVIGENIAYGPNTAQQVVMQLIIDDGVSDRGHRKNIFTPGYRVTGVACGSHKKYRIMCVIEYAGGYKEKS</sequence>
<dbReference type="RefSeq" id="WP_015203761.1">
    <property type="nucleotide sequence ID" value="NC_019753.1"/>
</dbReference>
<evidence type="ECO:0000256" key="1">
    <source>
        <dbReference type="SAM" id="MobiDB-lite"/>
    </source>
</evidence>
<accession>K9W1N8</accession>
<dbReference type="KEGG" id="cep:Cri9333_2806"/>
<dbReference type="STRING" id="1173022.Cri9333_2806"/>
<name>K9W1N8_9CYAN</name>
<protein>
    <submittedName>
        <fullName evidence="3">SCP-like extracellular</fullName>
    </submittedName>
</protein>
<dbReference type="Gene3D" id="3.40.33.10">
    <property type="entry name" value="CAP"/>
    <property type="match status" value="1"/>
</dbReference>
<reference evidence="3 4" key="1">
    <citation type="submission" date="2012-06" db="EMBL/GenBank/DDBJ databases">
        <title>Finished chromosome of genome of Crinalium epipsammum PCC 9333.</title>
        <authorList>
            <consortium name="US DOE Joint Genome Institute"/>
            <person name="Gugger M."/>
            <person name="Coursin T."/>
            <person name="Rippka R."/>
            <person name="Tandeau De Marsac N."/>
            <person name="Huntemann M."/>
            <person name="Wei C.-L."/>
            <person name="Han J."/>
            <person name="Detter J.C."/>
            <person name="Han C."/>
            <person name="Tapia R."/>
            <person name="Davenport K."/>
            <person name="Daligault H."/>
            <person name="Erkkila T."/>
            <person name="Gu W."/>
            <person name="Munk A.C.C."/>
            <person name="Teshima H."/>
            <person name="Xu Y."/>
            <person name="Chain P."/>
            <person name="Chen A."/>
            <person name="Krypides N."/>
            <person name="Mavromatis K."/>
            <person name="Markowitz V."/>
            <person name="Szeto E."/>
            <person name="Ivanova N."/>
            <person name="Mikhailova N."/>
            <person name="Ovchinnikova G."/>
            <person name="Pagani I."/>
            <person name="Pati A."/>
            <person name="Goodwin L."/>
            <person name="Peters L."/>
            <person name="Pitluck S."/>
            <person name="Woyke T."/>
            <person name="Kerfeld C."/>
        </authorList>
    </citation>
    <scope>NUCLEOTIDE SEQUENCE [LARGE SCALE GENOMIC DNA]</scope>
    <source>
        <strain evidence="3 4">PCC 9333</strain>
    </source>
</reference>
<organism evidence="3 4">
    <name type="scientific">Crinalium epipsammum PCC 9333</name>
    <dbReference type="NCBI Taxonomy" id="1173022"/>
    <lineage>
        <taxon>Bacteria</taxon>
        <taxon>Bacillati</taxon>
        <taxon>Cyanobacteriota</taxon>
        <taxon>Cyanophyceae</taxon>
        <taxon>Gomontiellales</taxon>
        <taxon>Gomontiellaceae</taxon>
        <taxon>Crinalium</taxon>
    </lineage>
</organism>
<dbReference type="PATRIC" id="fig|1173022.3.peg.3042"/>
<keyword evidence="4" id="KW-1185">Reference proteome</keyword>
<proteinExistence type="predicted"/>
<feature type="region of interest" description="Disordered" evidence="1">
    <location>
        <begin position="165"/>
        <end position="186"/>
    </location>
</feature>
<gene>
    <name evidence="3" type="ORF">Cri9333_2806</name>
</gene>
<dbReference type="EMBL" id="CP003620">
    <property type="protein sequence ID" value="AFZ13652.1"/>
    <property type="molecule type" value="Genomic_DNA"/>
</dbReference>
<feature type="domain" description="SCP" evidence="2">
    <location>
        <begin position="140"/>
        <end position="254"/>
    </location>
</feature>
<dbReference type="PANTHER" id="PTHR31157">
    <property type="entry name" value="SCP DOMAIN-CONTAINING PROTEIN"/>
    <property type="match status" value="1"/>
</dbReference>
<evidence type="ECO:0000313" key="4">
    <source>
        <dbReference type="Proteomes" id="UP000010472"/>
    </source>
</evidence>
<dbReference type="OrthoDB" id="7550377at2"/>
<evidence type="ECO:0000259" key="2">
    <source>
        <dbReference type="Pfam" id="PF00188"/>
    </source>
</evidence>
<dbReference type="eggNOG" id="COG2340">
    <property type="taxonomic scope" value="Bacteria"/>
</dbReference>
<dbReference type="AlphaFoldDB" id="K9W1N8"/>
<dbReference type="Pfam" id="PF00188">
    <property type="entry name" value="CAP"/>
    <property type="match status" value="1"/>
</dbReference>
<dbReference type="SUPFAM" id="SSF55797">
    <property type="entry name" value="PR-1-like"/>
    <property type="match status" value="1"/>
</dbReference>
<dbReference type="InterPro" id="IPR035940">
    <property type="entry name" value="CAP_sf"/>
</dbReference>
<dbReference type="HOGENOM" id="CLU_085385_0_0_3"/>